<feature type="transmembrane region" description="Helical" evidence="1">
    <location>
        <begin position="164"/>
        <end position="185"/>
    </location>
</feature>
<evidence type="ECO:0008006" key="4">
    <source>
        <dbReference type="Google" id="ProtNLM"/>
    </source>
</evidence>
<feature type="transmembrane region" description="Helical" evidence="1">
    <location>
        <begin position="60"/>
        <end position="77"/>
    </location>
</feature>
<dbReference type="Proteomes" id="UP000598996">
    <property type="component" value="Unassembled WGS sequence"/>
</dbReference>
<keyword evidence="3" id="KW-1185">Reference proteome</keyword>
<protein>
    <recommendedName>
        <fullName evidence="4">ABC transporter permease</fullName>
    </recommendedName>
</protein>
<feature type="transmembrane region" description="Helical" evidence="1">
    <location>
        <begin position="134"/>
        <end position="157"/>
    </location>
</feature>
<keyword evidence="1" id="KW-1133">Transmembrane helix</keyword>
<keyword evidence="1" id="KW-0472">Membrane</keyword>
<dbReference type="EMBL" id="JAENHO010000001">
    <property type="protein sequence ID" value="MBL7253172.1"/>
    <property type="molecule type" value="Genomic_DNA"/>
</dbReference>
<feature type="transmembrane region" description="Helical" evidence="1">
    <location>
        <begin position="106"/>
        <end position="128"/>
    </location>
</feature>
<proteinExistence type="predicted"/>
<evidence type="ECO:0000313" key="3">
    <source>
        <dbReference type="Proteomes" id="UP000598996"/>
    </source>
</evidence>
<accession>A0ABS1VER2</accession>
<dbReference type="RefSeq" id="WP_202989503.1">
    <property type="nucleotide sequence ID" value="NZ_JAENHO010000001.1"/>
</dbReference>
<name>A0ABS1VER2_9ACTN</name>
<feature type="transmembrane region" description="Helical" evidence="1">
    <location>
        <begin position="26"/>
        <end position="45"/>
    </location>
</feature>
<comment type="caution">
    <text evidence="2">The sequence shown here is derived from an EMBL/GenBank/DDBJ whole genome shotgun (WGS) entry which is preliminary data.</text>
</comment>
<feature type="transmembrane region" description="Helical" evidence="1">
    <location>
        <begin position="245"/>
        <end position="266"/>
    </location>
</feature>
<sequence length="435" mass="45587">MEIREPAAVVLLDVRRIFLIELRRTPAVWAALALLAAGAGLLYAAPQRWTAGYMILAMDQRWYLSVLLGLAMAAGATQGRRDHRSRVTELFAGIPRPRLQRATPILLAYGGAAALAYVGAIVAAALRIAGIAEYLPVLAVAGVVAAGATAMIAATWFGLAMGRLLPSAATAPALAILSIASPLAARGITGHREWLSTLLFPAYTLGGSTDFHTVPVRLSLAQLLWLGGLAAGAALLYAATTWRALVPPALGLVAAVLVLQGGSAFVKYPIDPVARELVCTADAPQVCVARMHSGVLDEVTPPARAALAKLARLPGAPTRAIEQVDTQSRVVDQPADVLLIPVAIADDGHAMYDGRLEELMLYNVGVTPFVCPDDSPGTDEAVVEAATAWLTGTPAADDLSRDLQELDEREAATRVAAVRRAILNCESGTGLLTKN</sequence>
<feature type="transmembrane region" description="Helical" evidence="1">
    <location>
        <begin position="220"/>
        <end position="238"/>
    </location>
</feature>
<keyword evidence="1" id="KW-0812">Transmembrane</keyword>
<organism evidence="2 3">
    <name type="scientific">Paractinoplanes lichenicola</name>
    <dbReference type="NCBI Taxonomy" id="2802976"/>
    <lineage>
        <taxon>Bacteria</taxon>
        <taxon>Bacillati</taxon>
        <taxon>Actinomycetota</taxon>
        <taxon>Actinomycetes</taxon>
        <taxon>Micromonosporales</taxon>
        <taxon>Micromonosporaceae</taxon>
        <taxon>Paractinoplanes</taxon>
    </lineage>
</organism>
<reference evidence="2 3" key="1">
    <citation type="submission" date="2021-01" db="EMBL/GenBank/DDBJ databases">
        <title>Actinoplanes sp. nov. LDG1-01 isolated from lichen.</title>
        <authorList>
            <person name="Saeng-In P."/>
            <person name="Phongsopitanun W."/>
            <person name="Kanchanasin P."/>
            <person name="Yuki M."/>
            <person name="Kudo T."/>
            <person name="Ohkuma M."/>
            <person name="Tanasupawat S."/>
        </authorList>
    </citation>
    <scope>NUCLEOTIDE SEQUENCE [LARGE SCALE GENOMIC DNA]</scope>
    <source>
        <strain evidence="2 3">LDG1-01</strain>
    </source>
</reference>
<evidence type="ECO:0000313" key="2">
    <source>
        <dbReference type="EMBL" id="MBL7253172.1"/>
    </source>
</evidence>
<evidence type="ECO:0000256" key="1">
    <source>
        <dbReference type="SAM" id="Phobius"/>
    </source>
</evidence>
<gene>
    <name evidence="2" type="ORF">JKJ07_02495</name>
</gene>